<keyword evidence="1" id="KW-0472">Membrane</keyword>
<feature type="domain" description="Urease accessory protein UreH-like transmembrane" evidence="2">
    <location>
        <begin position="54"/>
        <end position="221"/>
    </location>
</feature>
<dbReference type="AlphaFoldDB" id="H5XUV4"/>
<keyword evidence="1" id="KW-1133">Transmembrane helix</keyword>
<dbReference type="HOGENOM" id="CLU_058605_4_1_9"/>
<dbReference type="GO" id="GO:0005886">
    <property type="term" value="C:plasma membrane"/>
    <property type="evidence" value="ECO:0007669"/>
    <property type="project" value="UniProtKB-SubCell"/>
</dbReference>
<dbReference type="InterPro" id="IPR051224">
    <property type="entry name" value="NiCoT_RcnA"/>
</dbReference>
<evidence type="ECO:0000259" key="2">
    <source>
        <dbReference type="Pfam" id="PF13386"/>
    </source>
</evidence>
<dbReference type="GO" id="GO:0010045">
    <property type="term" value="P:response to nickel cation"/>
    <property type="evidence" value="ECO:0007669"/>
    <property type="project" value="TreeGrafter"/>
</dbReference>
<accession>H5XUV4</accession>
<dbReference type="Pfam" id="PF13386">
    <property type="entry name" value="DsbD_2"/>
    <property type="match status" value="1"/>
</dbReference>
<dbReference type="Proteomes" id="UP000005104">
    <property type="component" value="Chromosome"/>
</dbReference>
<dbReference type="PANTHER" id="PTHR40659:SF1">
    <property type="entry name" value="NICKEL_COBALT EFFLUX SYSTEM RCNA"/>
    <property type="match status" value="1"/>
</dbReference>
<dbReference type="PANTHER" id="PTHR40659">
    <property type="entry name" value="NICKEL/COBALT EFFLUX SYSTEM RCNA"/>
    <property type="match status" value="1"/>
</dbReference>
<dbReference type="GO" id="GO:0015099">
    <property type="term" value="F:nickel cation transmembrane transporter activity"/>
    <property type="evidence" value="ECO:0007669"/>
    <property type="project" value="TreeGrafter"/>
</dbReference>
<sequence>MELMYTFPAVIGLGALHSLEPGHGKGVITAYLISSGAKIKDAIMIGLISALAHTLSITLLAISTSTAIKVLVPENLIHWLQLVSGIVVIYIGLSIITQRIFDYYEEKQKPRHSAHGHSCGGHCSHNHTKPMSHPTNRFNLFLTGFFTGIVPCPSALAILLAAVSADQIPLGLGLVGAFSIGGAITMVAIAVVVVRAGHTIKKLERWQVVNRLALVSSCLIIFLGGAVIFQSLGRIGISSGF</sequence>
<dbReference type="GO" id="GO:0032025">
    <property type="term" value="P:response to cobalt ion"/>
    <property type="evidence" value="ECO:0007669"/>
    <property type="project" value="TreeGrafter"/>
</dbReference>
<proteinExistence type="predicted"/>
<feature type="transmembrane region" description="Helical" evidence="1">
    <location>
        <begin position="42"/>
        <end position="64"/>
    </location>
</feature>
<dbReference type="InterPro" id="IPR039447">
    <property type="entry name" value="UreH-like_TM_dom"/>
</dbReference>
<dbReference type="eggNOG" id="COG2215">
    <property type="taxonomic scope" value="Bacteria"/>
</dbReference>
<dbReference type="EMBL" id="CM001441">
    <property type="protein sequence ID" value="EHQ89261.1"/>
    <property type="molecule type" value="Genomic_DNA"/>
</dbReference>
<organism evidence="3 4">
    <name type="scientific">Desulfosporosinus youngiae DSM 17734</name>
    <dbReference type="NCBI Taxonomy" id="768710"/>
    <lineage>
        <taxon>Bacteria</taxon>
        <taxon>Bacillati</taxon>
        <taxon>Bacillota</taxon>
        <taxon>Clostridia</taxon>
        <taxon>Eubacteriales</taxon>
        <taxon>Desulfitobacteriaceae</taxon>
        <taxon>Desulfosporosinus</taxon>
    </lineage>
</organism>
<dbReference type="GO" id="GO:0046583">
    <property type="term" value="F:monoatomic cation efflux transmembrane transporter activity"/>
    <property type="evidence" value="ECO:0007669"/>
    <property type="project" value="TreeGrafter"/>
</dbReference>
<name>H5XUV4_9FIRM</name>
<feature type="transmembrane region" description="Helical" evidence="1">
    <location>
        <begin position="76"/>
        <end position="101"/>
    </location>
</feature>
<protein>
    <submittedName>
        <fullName evidence="3">ABC-type uncharacterized transport system, permease component</fullName>
    </submittedName>
</protein>
<feature type="transmembrane region" description="Helical" evidence="1">
    <location>
        <begin position="168"/>
        <end position="196"/>
    </location>
</feature>
<keyword evidence="1" id="KW-0812">Transmembrane</keyword>
<evidence type="ECO:0000313" key="4">
    <source>
        <dbReference type="Proteomes" id="UP000005104"/>
    </source>
</evidence>
<feature type="transmembrane region" description="Helical" evidence="1">
    <location>
        <begin position="138"/>
        <end position="162"/>
    </location>
</feature>
<evidence type="ECO:0000313" key="3">
    <source>
        <dbReference type="EMBL" id="EHQ89261.1"/>
    </source>
</evidence>
<keyword evidence="4" id="KW-1185">Reference proteome</keyword>
<dbReference type="OrthoDB" id="271709at2"/>
<evidence type="ECO:0000256" key="1">
    <source>
        <dbReference type="SAM" id="Phobius"/>
    </source>
</evidence>
<dbReference type="GO" id="GO:0006824">
    <property type="term" value="P:cobalt ion transport"/>
    <property type="evidence" value="ECO:0007669"/>
    <property type="project" value="UniProtKB-KW"/>
</dbReference>
<feature type="transmembrane region" description="Helical" evidence="1">
    <location>
        <begin position="208"/>
        <end position="229"/>
    </location>
</feature>
<reference evidence="3 4" key="1">
    <citation type="submission" date="2011-11" db="EMBL/GenBank/DDBJ databases">
        <title>The Noncontiguous Finished genome of Desulfosporosinus youngiae DSM 17734.</title>
        <authorList>
            <consortium name="US DOE Joint Genome Institute (JGI-PGF)"/>
            <person name="Lucas S."/>
            <person name="Han J."/>
            <person name="Lapidus A."/>
            <person name="Cheng J.-F."/>
            <person name="Goodwin L."/>
            <person name="Pitluck S."/>
            <person name="Peters L."/>
            <person name="Ovchinnikova G."/>
            <person name="Lu M."/>
            <person name="Land M.L."/>
            <person name="Hauser L."/>
            <person name="Pester M."/>
            <person name="Spring S."/>
            <person name="Ollivier B."/>
            <person name="Rattei T."/>
            <person name="Klenk H.-P."/>
            <person name="Wagner M."/>
            <person name="Loy A."/>
            <person name="Woyke T.J."/>
        </authorList>
    </citation>
    <scope>NUCLEOTIDE SEQUENCE [LARGE SCALE GENOMIC DNA]</scope>
    <source>
        <strain evidence="3 4">DSM 17734</strain>
    </source>
</reference>
<gene>
    <name evidence="3" type="ORF">DesyoDRAFT_2176</name>
</gene>